<evidence type="ECO:0000256" key="2">
    <source>
        <dbReference type="ARBA" id="ARBA00023125"/>
    </source>
</evidence>
<sequence length="244" mass="28616">MSDPKYLTIIQDLKQEIIGGKFKPGEKIYSEGELKKKYNVSNTTVVRALQELVRDGLINRIQGKGTFVSKSILNKQVIFNEYSHFPNDKKIGFNSFENLERTEVHSIKEIIDKDIAKKLNISNNEIIVHFERIRYADQIPWALQNNYIPKSYLKNVDLTNLDEFTSLSEKILEICGIDILNEAMRETIEIEFPVENEVKSKLQINDSPVYRIERITYLSQNEPFEFVKTYVRHNYYSIEIIKEK</sequence>
<reference evidence="5 6" key="1">
    <citation type="submission" date="2015-01" db="EMBL/GenBank/DDBJ databases">
        <title>Draft Genome Sequences of Four Bacillus thermoamylovorans Strains, Isolated From Food Products.</title>
        <authorList>
            <person name="Krawcyk A.O."/>
            <person name="Berendsen E.M."/>
            <person name="Eijlander R.T."/>
            <person name="de Jong A."/>
            <person name="Wells-Bennik M."/>
            <person name="Kuipers O.P."/>
        </authorList>
    </citation>
    <scope>NUCLEOTIDE SEQUENCE [LARGE SCALE GENOMIC DNA]</scope>
    <source>
        <strain evidence="5 6">B4167</strain>
    </source>
</reference>
<keyword evidence="2" id="KW-0238">DNA-binding</keyword>
<evidence type="ECO:0000256" key="1">
    <source>
        <dbReference type="ARBA" id="ARBA00023015"/>
    </source>
</evidence>
<dbReference type="RefSeq" id="WP_041901875.1">
    <property type="nucleotide sequence ID" value="NZ_JXLT01000154.1"/>
</dbReference>
<dbReference type="Proteomes" id="UP000032076">
    <property type="component" value="Unassembled WGS sequence"/>
</dbReference>
<dbReference type="InterPro" id="IPR000524">
    <property type="entry name" value="Tscrpt_reg_HTH_GntR"/>
</dbReference>
<dbReference type="InterPro" id="IPR036388">
    <property type="entry name" value="WH-like_DNA-bd_sf"/>
</dbReference>
<proteinExistence type="predicted"/>
<dbReference type="PANTHER" id="PTHR44846:SF1">
    <property type="entry name" value="MANNOSYL-D-GLYCERATE TRANSPORT_METABOLISM SYSTEM REPRESSOR MNGR-RELATED"/>
    <property type="match status" value="1"/>
</dbReference>
<dbReference type="InterPro" id="IPR028978">
    <property type="entry name" value="Chorismate_lyase_/UTRA_dom_sf"/>
</dbReference>
<dbReference type="AlphaFoldDB" id="A0ABD4AD19"/>
<feature type="domain" description="HTH gntR-type" evidence="4">
    <location>
        <begin position="3"/>
        <end position="71"/>
    </location>
</feature>
<dbReference type="InterPro" id="IPR036390">
    <property type="entry name" value="WH_DNA-bd_sf"/>
</dbReference>
<evidence type="ECO:0000313" key="6">
    <source>
        <dbReference type="Proteomes" id="UP000032076"/>
    </source>
</evidence>
<dbReference type="InterPro" id="IPR050679">
    <property type="entry name" value="Bact_HTH_transcr_reg"/>
</dbReference>
<keyword evidence="3" id="KW-0804">Transcription</keyword>
<dbReference type="Gene3D" id="1.10.10.10">
    <property type="entry name" value="Winged helix-like DNA-binding domain superfamily/Winged helix DNA-binding domain"/>
    <property type="match status" value="1"/>
</dbReference>
<evidence type="ECO:0000256" key="3">
    <source>
        <dbReference type="ARBA" id="ARBA00023163"/>
    </source>
</evidence>
<dbReference type="InterPro" id="IPR011663">
    <property type="entry name" value="UTRA"/>
</dbReference>
<dbReference type="SMART" id="SM00866">
    <property type="entry name" value="UTRA"/>
    <property type="match status" value="1"/>
</dbReference>
<dbReference type="EMBL" id="JXLU01000004">
    <property type="protein sequence ID" value="KIO74340.1"/>
    <property type="molecule type" value="Genomic_DNA"/>
</dbReference>
<dbReference type="SUPFAM" id="SSF64288">
    <property type="entry name" value="Chorismate lyase-like"/>
    <property type="match status" value="1"/>
</dbReference>
<evidence type="ECO:0000313" key="5">
    <source>
        <dbReference type="EMBL" id="KIO74340.1"/>
    </source>
</evidence>
<dbReference type="GO" id="GO:0003677">
    <property type="term" value="F:DNA binding"/>
    <property type="evidence" value="ECO:0007669"/>
    <property type="project" value="UniProtKB-KW"/>
</dbReference>
<dbReference type="PANTHER" id="PTHR44846">
    <property type="entry name" value="MANNOSYL-D-GLYCERATE TRANSPORT/METABOLISM SYSTEM REPRESSOR MNGR-RELATED"/>
    <property type="match status" value="1"/>
</dbReference>
<dbReference type="Gene3D" id="3.40.1410.10">
    <property type="entry name" value="Chorismate lyase-like"/>
    <property type="match status" value="1"/>
</dbReference>
<dbReference type="Pfam" id="PF00392">
    <property type="entry name" value="GntR"/>
    <property type="match status" value="1"/>
</dbReference>
<comment type="caution">
    <text evidence="5">The sequence shown here is derived from an EMBL/GenBank/DDBJ whole genome shotgun (WGS) entry which is preliminary data.</text>
</comment>
<dbReference type="SUPFAM" id="SSF46785">
    <property type="entry name" value="Winged helix' DNA-binding domain"/>
    <property type="match status" value="1"/>
</dbReference>
<keyword evidence="1" id="KW-0805">Transcription regulation</keyword>
<organism evidence="5 6">
    <name type="scientific">Caldibacillus thermoamylovorans</name>
    <dbReference type="NCBI Taxonomy" id="35841"/>
    <lineage>
        <taxon>Bacteria</taxon>
        <taxon>Bacillati</taxon>
        <taxon>Bacillota</taxon>
        <taxon>Bacilli</taxon>
        <taxon>Bacillales</taxon>
        <taxon>Bacillaceae</taxon>
        <taxon>Caldibacillus</taxon>
    </lineage>
</organism>
<dbReference type="Pfam" id="PF07702">
    <property type="entry name" value="UTRA"/>
    <property type="match status" value="1"/>
</dbReference>
<dbReference type="PROSITE" id="PS50949">
    <property type="entry name" value="HTH_GNTR"/>
    <property type="match status" value="1"/>
</dbReference>
<name>A0ABD4AD19_9BACI</name>
<gene>
    <name evidence="5" type="ORF">B4167_1468</name>
</gene>
<protein>
    <recommendedName>
        <fullName evidence="4">HTH gntR-type domain-containing protein</fullName>
    </recommendedName>
</protein>
<accession>A0ABD4AD19</accession>
<evidence type="ECO:0000259" key="4">
    <source>
        <dbReference type="PROSITE" id="PS50949"/>
    </source>
</evidence>
<dbReference type="SMART" id="SM00345">
    <property type="entry name" value="HTH_GNTR"/>
    <property type="match status" value="1"/>
</dbReference>
<dbReference type="CDD" id="cd07377">
    <property type="entry name" value="WHTH_GntR"/>
    <property type="match status" value="1"/>
</dbReference>